<dbReference type="SUPFAM" id="SSF47413">
    <property type="entry name" value="lambda repressor-like DNA-binding domains"/>
    <property type="match status" value="1"/>
</dbReference>
<dbReference type="AlphaFoldDB" id="A0A3P3U115"/>
<evidence type="ECO:0000259" key="1">
    <source>
        <dbReference type="PROSITE" id="PS50943"/>
    </source>
</evidence>
<organism evidence="2 3">
    <name type="scientific">Paenibacillus oralis</name>
    <dbReference type="NCBI Taxonomy" id="2490856"/>
    <lineage>
        <taxon>Bacteria</taxon>
        <taxon>Bacillati</taxon>
        <taxon>Bacillota</taxon>
        <taxon>Bacilli</taxon>
        <taxon>Bacillales</taxon>
        <taxon>Paenibacillaceae</taxon>
        <taxon>Paenibacillus</taxon>
    </lineage>
</organism>
<reference evidence="2 3" key="1">
    <citation type="submission" date="2018-11" db="EMBL/GenBank/DDBJ databases">
        <title>Genome sequencing of Paenibacillus sp. KCOM 3021 (= ChDC PVNT-B20).</title>
        <authorList>
            <person name="Kook J.-K."/>
            <person name="Park S.-N."/>
            <person name="Lim Y.K."/>
        </authorList>
    </citation>
    <scope>NUCLEOTIDE SEQUENCE [LARGE SCALE GENOMIC DNA]</scope>
    <source>
        <strain evidence="2 3">KCOM 3021</strain>
    </source>
</reference>
<dbReference type="PROSITE" id="PS50943">
    <property type="entry name" value="HTH_CROC1"/>
    <property type="match status" value="1"/>
</dbReference>
<name>A0A3P3U115_9BACL</name>
<accession>A0A3P3U115</accession>
<evidence type="ECO:0000313" key="3">
    <source>
        <dbReference type="Proteomes" id="UP000267017"/>
    </source>
</evidence>
<dbReference type="Proteomes" id="UP000267017">
    <property type="component" value="Unassembled WGS sequence"/>
</dbReference>
<dbReference type="GO" id="GO:0003677">
    <property type="term" value="F:DNA binding"/>
    <property type="evidence" value="ECO:0007669"/>
    <property type="project" value="InterPro"/>
</dbReference>
<protein>
    <submittedName>
        <fullName evidence="2">XRE family transcriptional regulator</fullName>
    </submittedName>
</protein>
<proteinExistence type="predicted"/>
<gene>
    <name evidence="2" type="ORF">EHV15_13055</name>
</gene>
<dbReference type="OrthoDB" id="2470416at2"/>
<comment type="caution">
    <text evidence="2">The sequence shown here is derived from an EMBL/GenBank/DDBJ whole genome shotgun (WGS) entry which is preliminary data.</text>
</comment>
<sequence length="454" mass="53419">MDSSTILAEVISYMKQNDLNTRQLAIKLDINVGTLSYLLNGNRTLTVDHLDRVTEILGFPKGHFYENYINEFLKDINPNWRRIGPFLHKCAELGKLDCIHEMASFLLDDLMYSTPLFELAEELFGSGNYKAAEILYENVAMSERKQYSERLALCQYRLFKIRIGKDQVSNFRIACQFEPYIERMDEIQQLDALKDLANLYRSLHQWDRVEILANEMENKAKIHYYREARSEIALQEIQSKLSRPLFVYLAYPKLLKANVYESRNDFKKALQLTYDYADLSWVKEKDSETLYWLNLSKEWAIANIYANKLMGGDISVLGEYVEYIKGQPDEMLVALVNIMYAANRYEIDVDHILQQFNSEIETFVYPQTNDLYKSQVIPDYYPGFLYDLSLYFHRKGDYIIGFKYMLQGLENSVMINKEDSIIKFMVLFEQFRHAATEEICLKYKNIISEVYQVV</sequence>
<dbReference type="InterPro" id="IPR010982">
    <property type="entry name" value="Lambda_DNA-bd_dom_sf"/>
</dbReference>
<dbReference type="CDD" id="cd00093">
    <property type="entry name" value="HTH_XRE"/>
    <property type="match status" value="1"/>
</dbReference>
<dbReference type="Gene3D" id="1.10.260.40">
    <property type="entry name" value="lambda repressor-like DNA-binding domains"/>
    <property type="match status" value="1"/>
</dbReference>
<evidence type="ECO:0000313" key="2">
    <source>
        <dbReference type="EMBL" id="RRJ63754.1"/>
    </source>
</evidence>
<dbReference type="EMBL" id="RRCN01000001">
    <property type="protein sequence ID" value="RRJ63754.1"/>
    <property type="molecule type" value="Genomic_DNA"/>
</dbReference>
<keyword evidence="3" id="KW-1185">Reference proteome</keyword>
<feature type="domain" description="HTH cro/C1-type" evidence="1">
    <location>
        <begin position="10"/>
        <end position="64"/>
    </location>
</feature>
<dbReference type="RefSeq" id="WP_128631587.1">
    <property type="nucleotide sequence ID" value="NZ_RRCN01000001.1"/>
</dbReference>
<dbReference type="InterPro" id="IPR001387">
    <property type="entry name" value="Cro/C1-type_HTH"/>
</dbReference>